<keyword evidence="3 10" id="KW-0378">Hydrolase</keyword>
<dbReference type="AlphaFoldDB" id="A0A919GNH8"/>
<dbReference type="GO" id="GO:0016616">
    <property type="term" value="F:oxidoreductase activity, acting on the CH-OH group of donors, NAD or NADP as acceptor"/>
    <property type="evidence" value="ECO:0007669"/>
    <property type="project" value="InterPro"/>
</dbReference>
<reference evidence="13" key="2">
    <citation type="submission" date="2020-09" db="EMBL/GenBank/DDBJ databases">
        <authorList>
            <person name="Sun Q."/>
            <person name="Ohkuma M."/>
        </authorList>
    </citation>
    <scope>NUCLEOTIDE SEQUENCE</scope>
    <source>
        <strain evidence="13">JCM 5069</strain>
    </source>
</reference>
<reference evidence="13" key="1">
    <citation type="journal article" date="2014" name="Int. J. Syst. Evol. Microbiol.">
        <title>Complete genome sequence of Corynebacterium casei LMG S-19264T (=DSM 44701T), isolated from a smear-ripened cheese.</title>
        <authorList>
            <consortium name="US DOE Joint Genome Institute (JGI-PGF)"/>
            <person name="Walter F."/>
            <person name="Albersmeier A."/>
            <person name="Kalinowski J."/>
            <person name="Ruckert C."/>
        </authorList>
    </citation>
    <scope>NUCLEOTIDE SEQUENCE</scope>
    <source>
        <strain evidence="13">JCM 5069</strain>
    </source>
</reference>
<evidence type="ECO:0000256" key="5">
    <source>
        <dbReference type="ARBA" id="ARBA00023211"/>
    </source>
</evidence>
<feature type="site" description="Increases basicity of active site Tyr" evidence="9">
    <location>
        <position position="131"/>
    </location>
</feature>
<feature type="binding site" evidence="7">
    <location>
        <position position="289"/>
    </location>
    <ligand>
        <name>substrate</name>
    </ligand>
</feature>
<feature type="binding site" evidence="7">
    <location>
        <position position="169"/>
    </location>
    <ligand>
        <name>substrate</name>
    </ligand>
</feature>
<keyword evidence="8" id="KW-0533">Nickel</keyword>
<evidence type="ECO:0000256" key="9">
    <source>
        <dbReference type="PIRSR" id="PIRSR601088-4"/>
    </source>
</evidence>
<dbReference type="Proteomes" id="UP000603708">
    <property type="component" value="Unassembled WGS sequence"/>
</dbReference>
<keyword evidence="4 10" id="KW-0520">NAD</keyword>
<dbReference type="GO" id="GO:0005975">
    <property type="term" value="P:carbohydrate metabolic process"/>
    <property type="evidence" value="ECO:0007669"/>
    <property type="project" value="InterPro"/>
</dbReference>
<evidence type="ECO:0000313" key="14">
    <source>
        <dbReference type="Proteomes" id="UP000603708"/>
    </source>
</evidence>
<dbReference type="Pfam" id="PF02056">
    <property type="entry name" value="Glyco_hydro_4"/>
    <property type="match status" value="1"/>
</dbReference>
<dbReference type="PANTHER" id="PTHR32092:SF5">
    <property type="entry name" value="6-PHOSPHO-BETA-GLUCOSIDASE"/>
    <property type="match status" value="1"/>
</dbReference>
<evidence type="ECO:0000256" key="6">
    <source>
        <dbReference type="ARBA" id="ARBA00023295"/>
    </source>
</evidence>
<dbReference type="SUPFAM" id="SSF56327">
    <property type="entry name" value="LDH C-terminal domain-like"/>
    <property type="match status" value="1"/>
</dbReference>
<evidence type="ECO:0000313" key="13">
    <source>
        <dbReference type="EMBL" id="GHH87181.1"/>
    </source>
</evidence>
<dbReference type="InterPro" id="IPR022616">
    <property type="entry name" value="Glyco_hydro_4_C"/>
</dbReference>
<evidence type="ECO:0000256" key="11">
    <source>
        <dbReference type="SAM" id="MobiDB-lite"/>
    </source>
</evidence>
<protein>
    <submittedName>
        <fullName evidence="13">6-phospho-beta-glucosidase</fullName>
    </submittedName>
</protein>
<dbReference type="GO" id="GO:0046872">
    <property type="term" value="F:metal ion binding"/>
    <property type="evidence" value="ECO:0007669"/>
    <property type="project" value="UniProtKB-KW"/>
</dbReference>
<evidence type="ECO:0000256" key="1">
    <source>
        <dbReference type="ARBA" id="ARBA00010141"/>
    </source>
</evidence>
<gene>
    <name evidence="13" type="ORF">GCM10018793_62050</name>
</gene>
<keyword evidence="5 8" id="KW-0464">Manganese</keyword>
<comment type="caution">
    <text evidence="13">The sequence shown here is derived from an EMBL/GenBank/DDBJ whole genome shotgun (WGS) entry which is preliminary data.</text>
</comment>
<evidence type="ECO:0000259" key="12">
    <source>
        <dbReference type="Pfam" id="PF11975"/>
    </source>
</evidence>
<dbReference type="InterPro" id="IPR001088">
    <property type="entry name" value="Glyco_hydro_4"/>
</dbReference>
<dbReference type="InterPro" id="IPR015955">
    <property type="entry name" value="Lactate_DH/Glyco_Ohase_4_C"/>
</dbReference>
<dbReference type="PANTHER" id="PTHR32092">
    <property type="entry name" value="6-PHOSPHO-BETA-GLUCOSIDASE-RELATED"/>
    <property type="match status" value="1"/>
</dbReference>
<dbReference type="GO" id="GO:0004553">
    <property type="term" value="F:hydrolase activity, hydrolyzing O-glycosyl compounds"/>
    <property type="evidence" value="ECO:0007669"/>
    <property type="project" value="InterPro"/>
</dbReference>
<accession>A0A919GNH8</accession>
<evidence type="ECO:0000256" key="3">
    <source>
        <dbReference type="ARBA" id="ARBA00022801"/>
    </source>
</evidence>
<dbReference type="EMBL" id="BNCD01000026">
    <property type="protein sequence ID" value="GHH87181.1"/>
    <property type="molecule type" value="Genomic_DNA"/>
</dbReference>
<evidence type="ECO:0000256" key="4">
    <source>
        <dbReference type="ARBA" id="ARBA00023027"/>
    </source>
</evidence>
<keyword evidence="14" id="KW-1185">Reference proteome</keyword>
<dbReference type="PRINTS" id="PR00732">
    <property type="entry name" value="GLHYDRLASE4"/>
</dbReference>
<feature type="domain" description="Glycosyl hydrolase family 4 C-terminal" evidence="12">
    <location>
        <begin position="215"/>
        <end position="431"/>
    </location>
</feature>
<sequence>MHRMQETTGGAAPRHAGAQGPRPAAHKIVVVGGGSTYTPELIDGFARLRDVLPVAELVLVDPSAHRLDLVGGLAKRIFARQGHPGAITTTGDLDAALDGADAVLLQLRVGGQAARMQDETWPLECGCVGQETTGAGGLAKALRTVPVVLDIAERVRSIAPDAWIIDFTNPVGIVTRALLKAGHKAVGLCNVAIGFQRKFAALLGTEPSEVHLGHVGLNHLTWETSVRLGGPRGEDVLPALLAEHADAVAADLHLPRAVLDRLGVVPSYYLRYYYAHDEVVRELRTRPSRAAEVAAMEEQLLAMYGDPALDEKPALLARRGGAYYSEAAVDLAAALLGGGGTSAGGRGAGSPHQVVNAFNNGTLPFLPDDAVIEVQAAVGPTGAAPLPVPALDPLYAGLVAQVTAYEDLALDAALRGGRERVFRALLAHPLIGQYAYADALTDQLIAHNREHLAWA</sequence>
<keyword evidence="6 10" id="KW-0326">Glycosidase</keyword>
<evidence type="ECO:0000256" key="7">
    <source>
        <dbReference type="PIRSR" id="PIRSR601088-2"/>
    </source>
</evidence>
<proteinExistence type="inferred from homology"/>
<dbReference type="Pfam" id="PF11975">
    <property type="entry name" value="Glyco_hydro_4C"/>
    <property type="match status" value="1"/>
</dbReference>
<dbReference type="SUPFAM" id="SSF51735">
    <property type="entry name" value="NAD(P)-binding Rossmann-fold domains"/>
    <property type="match status" value="1"/>
</dbReference>
<evidence type="ECO:0000256" key="8">
    <source>
        <dbReference type="PIRSR" id="PIRSR601088-3"/>
    </source>
</evidence>
<comment type="cofactor">
    <cofactor evidence="10">
        <name>NAD(+)</name>
        <dbReference type="ChEBI" id="CHEBI:57540"/>
    </cofactor>
    <text evidence="10">Binds 1 NAD(+) per subunit.</text>
</comment>
<dbReference type="CDD" id="cd05296">
    <property type="entry name" value="GH4_P_beta_glucosidase"/>
    <property type="match status" value="1"/>
</dbReference>
<keyword evidence="8" id="KW-0170">Cobalt</keyword>
<keyword evidence="8" id="KW-0408">Iron</keyword>
<evidence type="ECO:0000256" key="2">
    <source>
        <dbReference type="ARBA" id="ARBA00022723"/>
    </source>
</evidence>
<organism evidence="13 14">
    <name type="scientific">Streptomyces sulfonofaciens</name>
    <dbReference type="NCBI Taxonomy" id="68272"/>
    <lineage>
        <taxon>Bacteria</taxon>
        <taxon>Bacillati</taxon>
        <taxon>Actinomycetota</taxon>
        <taxon>Actinomycetes</taxon>
        <taxon>Kitasatosporales</taxon>
        <taxon>Streptomycetaceae</taxon>
        <taxon>Streptomyces</taxon>
    </lineage>
</organism>
<keyword evidence="2 8" id="KW-0479">Metal-binding</keyword>
<dbReference type="Gene3D" id="3.40.50.720">
    <property type="entry name" value="NAD(P)-binding Rossmann-like Domain"/>
    <property type="match status" value="1"/>
</dbReference>
<feature type="binding site" evidence="8">
    <location>
        <position position="219"/>
    </location>
    <ligand>
        <name>Mn(2+)</name>
        <dbReference type="ChEBI" id="CHEBI:29035"/>
    </ligand>
</feature>
<dbReference type="InterPro" id="IPR036291">
    <property type="entry name" value="NAD(P)-bd_dom_sf"/>
</dbReference>
<feature type="binding site" evidence="8">
    <location>
        <position position="189"/>
    </location>
    <ligand>
        <name>Mn(2+)</name>
        <dbReference type="ChEBI" id="CHEBI:29035"/>
    </ligand>
</feature>
<name>A0A919GNH8_9ACTN</name>
<dbReference type="Gene3D" id="3.90.110.10">
    <property type="entry name" value="Lactate dehydrogenase/glycoside hydrolase, family 4, C-terminal"/>
    <property type="match status" value="1"/>
</dbReference>
<feature type="region of interest" description="Disordered" evidence="11">
    <location>
        <begin position="1"/>
        <end position="23"/>
    </location>
</feature>
<feature type="binding site" evidence="7">
    <location>
        <position position="115"/>
    </location>
    <ligand>
        <name>substrate</name>
    </ligand>
</feature>
<comment type="similarity">
    <text evidence="1 10">Belongs to the glycosyl hydrolase 4 family.</text>
</comment>
<evidence type="ECO:0000256" key="10">
    <source>
        <dbReference type="RuleBase" id="RU361152"/>
    </source>
</evidence>